<dbReference type="AlphaFoldDB" id="A0A0H1R3Q1"/>
<keyword evidence="2" id="KW-1185">Reference proteome</keyword>
<evidence type="ECO:0000313" key="2">
    <source>
        <dbReference type="Proteomes" id="UP000035301"/>
    </source>
</evidence>
<comment type="caution">
    <text evidence="1">The sequence shown here is derived from an EMBL/GenBank/DDBJ whole genome shotgun (WGS) entry which is preliminary data.</text>
</comment>
<name>A0A0H1R3Q1_9EURY</name>
<sequence>MSQETLVSDEEKARVLEYADPIADDVLLGFDEGKYTVYREFVTSRLGLYVSRDNPVVTERGEYITVTYRANFEREDGVSLRFIFRKGDESHQLSGLWFDSPMLRS</sequence>
<protein>
    <recommendedName>
        <fullName evidence="3">DUF3887 domain-containing protein</fullName>
    </recommendedName>
</protein>
<gene>
    <name evidence="1" type="ORF">SZ63_11630</name>
</gene>
<dbReference type="PATRIC" id="fig|1550566.3.peg.2541"/>
<dbReference type="EMBL" id="JXOJ01000008">
    <property type="protein sequence ID" value="KLK87357.1"/>
    <property type="molecule type" value="Genomic_DNA"/>
</dbReference>
<dbReference type="OrthoDB" id="106805at2157"/>
<accession>A0A0H1R3Q1</accession>
<proteinExistence type="predicted"/>
<dbReference type="Proteomes" id="UP000035301">
    <property type="component" value="Unassembled WGS sequence"/>
</dbReference>
<reference evidence="1 2" key="1">
    <citation type="journal article" date="2015" name="Int. J. Syst. Evol. Microbiol.">
        <title>Methanoculleus sediminis sp. nov., a methanogen from sediments near a submarine mud volcano.</title>
        <authorList>
            <person name="Chen S.C."/>
            <person name="Chen M.F."/>
            <person name="Lai M.C."/>
            <person name="Weng C.Y."/>
            <person name="Wu S.Y."/>
            <person name="Lin S."/>
            <person name="Yang T.F."/>
            <person name="Chen P.C."/>
        </authorList>
    </citation>
    <scope>NUCLEOTIDE SEQUENCE [LARGE SCALE GENOMIC DNA]</scope>
    <source>
        <strain evidence="1 2">S3Fa</strain>
    </source>
</reference>
<evidence type="ECO:0000313" key="1">
    <source>
        <dbReference type="EMBL" id="KLK87357.1"/>
    </source>
</evidence>
<evidence type="ECO:0008006" key="3">
    <source>
        <dbReference type="Google" id="ProtNLM"/>
    </source>
</evidence>
<organism evidence="1 2">
    <name type="scientific">Methanoculleus sediminis</name>
    <dbReference type="NCBI Taxonomy" id="1550566"/>
    <lineage>
        <taxon>Archaea</taxon>
        <taxon>Methanobacteriati</taxon>
        <taxon>Methanobacteriota</taxon>
        <taxon>Stenosarchaea group</taxon>
        <taxon>Methanomicrobia</taxon>
        <taxon>Methanomicrobiales</taxon>
        <taxon>Methanomicrobiaceae</taxon>
        <taxon>Methanoculleus</taxon>
    </lineage>
</organism>